<dbReference type="InterPro" id="IPR036866">
    <property type="entry name" value="RibonucZ/Hydroxyglut_hydro"/>
</dbReference>
<proteinExistence type="predicted"/>
<dbReference type="PANTHER" id="PTHR42951:SF17">
    <property type="entry name" value="METALLO-BETA-LACTAMASE DOMAIN-CONTAINING PROTEIN"/>
    <property type="match status" value="1"/>
</dbReference>
<dbReference type="RefSeq" id="WP_178368176.1">
    <property type="nucleotide sequence ID" value="NZ_JACADJ010000102.1"/>
</dbReference>
<dbReference type="SMART" id="SM00849">
    <property type="entry name" value="Lactamase_B"/>
    <property type="match status" value="1"/>
</dbReference>
<comment type="caution">
    <text evidence="2">The sequence shown here is derived from an EMBL/GenBank/DDBJ whole genome shotgun (WGS) entry which is preliminary data.</text>
</comment>
<keyword evidence="2" id="KW-0378">Hydrolase</keyword>
<name>A0A850SZK1_9BACT</name>
<reference evidence="2 3" key="1">
    <citation type="submission" date="2020-06" db="EMBL/GenBank/DDBJ databases">
        <title>High-quality draft genome of sulfate reducer Desulfobacter latus type strain AcrS2 isolated from marine sediment.</title>
        <authorList>
            <person name="Hoppe M."/>
            <person name="Larsen C.K."/>
            <person name="Marshall I.P.G."/>
            <person name="Schramm A."/>
            <person name="Marietou A.G."/>
        </authorList>
    </citation>
    <scope>NUCLEOTIDE SEQUENCE [LARGE SCALE GENOMIC DNA]</scope>
    <source>
        <strain evidence="2 3">AcRS2</strain>
    </source>
</reference>
<feature type="domain" description="Metallo-beta-lactamase" evidence="1">
    <location>
        <begin position="27"/>
        <end position="210"/>
    </location>
</feature>
<sequence>MKLAEKIHLLRLDFQINLNPHKKIDRFVNCIIVFGEKITLIDTGTKGCFRHIFNYIRENGRDISDIETVILSHSHPDHIGSAAEIKNIAGCRILAHEGEKSWIENIDIQNRERPVPGFFELVDQSVKIDAFLEHNREIKADKNITMKIIHSPGHSRGSVNILFPEDRILFTADSIPVKNDIPNYDNFNDMVNSLNSIRTSRDYEILLTSWTPAITGPKDIERFLDEGESYLKALDETVKSIYVGEESEPLEFCRKAILKMGLPDFHVNPIVDRAFRGHRI</sequence>
<dbReference type="Gene3D" id="3.60.15.10">
    <property type="entry name" value="Ribonuclease Z/Hydroxyacylglutathione hydrolase-like"/>
    <property type="match status" value="1"/>
</dbReference>
<dbReference type="SUPFAM" id="SSF56281">
    <property type="entry name" value="Metallo-hydrolase/oxidoreductase"/>
    <property type="match status" value="1"/>
</dbReference>
<dbReference type="Pfam" id="PF00753">
    <property type="entry name" value="Lactamase_B"/>
    <property type="match status" value="1"/>
</dbReference>
<dbReference type="InterPro" id="IPR050855">
    <property type="entry name" value="NDM-1-like"/>
</dbReference>
<dbReference type="PANTHER" id="PTHR42951">
    <property type="entry name" value="METALLO-BETA-LACTAMASE DOMAIN-CONTAINING"/>
    <property type="match status" value="1"/>
</dbReference>
<dbReference type="AlphaFoldDB" id="A0A850SZK1"/>
<dbReference type="EMBL" id="JACADJ010000102">
    <property type="protein sequence ID" value="NWH06724.1"/>
    <property type="molecule type" value="Genomic_DNA"/>
</dbReference>
<evidence type="ECO:0000313" key="2">
    <source>
        <dbReference type="EMBL" id="NWH06724.1"/>
    </source>
</evidence>
<organism evidence="2 3">
    <name type="scientific">Desulfobacter latus</name>
    <dbReference type="NCBI Taxonomy" id="2292"/>
    <lineage>
        <taxon>Bacteria</taxon>
        <taxon>Pseudomonadati</taxon>
        <taxon>Thermodesulfobacteriota</taxon>
        <taxon>Desulfobacteria</taxon>
        <taxon>Desulfobacterales</taxon>
        <taxon>Desulfobacteraceae</taxon>
        <taxon>Desulfobacter</taxon>
    </lineage>
</organism>
<dbReference type="GO" id="GO:0016787">
    <property type="term" value="F:hydrolase activity"/>
    <property type="evidence" value="ECO:0007669"/>
    <property type="project" value="UniProtKB-KW"/>
</dbReference>
<accession>A0A850SZK1</accession>
<keyword evidence="3" id="KW-1185">Reference proteome</keyword>
<dbReference type="InterPro" id="IPR001279">
    <property type="entry name" value="Metallo-B-lactamas"/>
</dbReference>
<protein>
    <submittedName>
        <fullName evidence="2">MBL fold metallo-hydrolase</fullName>
    </submittedName>
</protein>
<evidence type="ECO:0000313" key="3">
    <source>
        <dbReference type="Proteomes" id="UP000553343"/>
    </source>
</evidence>
<dbReference type="Proteomes" id="UP000553343">
    <property type="component" value="Unassembled WGS sequence"/>
</dbReference>
<evidence type="ECO:0000259" key="1">
    <source>
        <dbReference type="SMART" id="SM00849"/>
    </source>
</evidence>
<gene>
    <name evidence="2" type="ORF">HXW94_17355</name>
</gene>